<dbReference type="PANTHER" id="PTHR33121">
    <property type="entry name" value="CYCLIC DI-GMP PHOSPHODIESTERASE PDEF"/>
    <property type="match status" value="1"/>
</dbReference>
<dbReference type="InterPro" id="IPR001633">
    <property type="entry name" value="EAL_dom"/>
</dbReference>
<protein>
    <submittedName>
        <fullName evidence="2">EAL domain-containing protein</fullName>
    </submittedName>
</protein>
<name>A0A7D6A8D6_PSEPU</name>
<dbReference type="Gene3D" id="3.20.20.450">
    <property type="entry name" value="EAL domain"/>
    <property type="match status" value="1"/>
</dbReference>
<dbReference type="InterPro" id="IPR035919">
    <property type="entry name" value="EAL_sf"/>
</dbReference>
<dbReference type="PROSITE" id="PS50883">
    <property type="entry name" value="EAL"/>
    <property type="match status" value="1"/>
</dbReference>
<organism evidence="2 3">
    <name type="scientific">Pseudomonas putida</name>
    <name type="common">Arthrobacter siderocapsulatus</name>
    <dbReference type="NCBI Taxonomy" id="303"/>
    <lineage>
        <taxon>Bacteria</taxon>
        <taxon>Pseudomonadati</taxon>
        <taxon>Pseudomonadota</taxon>
        <taxon>Gammaproteobacteria</taxon>
        <taxon>Pseudomonadales</taxon>
        <taxon>Pseudomonadaceae</taxon>
        <taxon>Pseudomonas</taxon>
    </lineage>
</organism>
<dbReference type="InterPro" id="IPR050706">
    <property type="entry name" value="Cyclic-di-GMP_PDE-like"/>
</dbReference>
<dbReference type="EMBL" id="CP059052">
    <property type="protein sequence ID" value="QLJ15544.1"/>
    <property type="molecule type" value="Genomic_DNA"/>
</dbReference>
<gene>
    <name evidence="2" type="ORF">H0H12_06255</name>
</gene>
<dbReference type="RefSeq" id="WP_180689402.1">
    <property type="nucleotide sequence ID" value="NZ_CP059052.1"/>
</dbReference>
<sequence length="360" mass="39400">MTVAEQLSALSAILAQRSIHSLFQPIMCLSEHRVFGHEALSRGPSNSPLHAPLNLFTIARQAGRLTELEAACRESACRRFSEQQLQGKLFLNISPESLLEPHYPSGLTLKLLEQVGLPPNRVVIELTEHTPTDDFQLLSNALHHYRDMGFSIALDDLGAGYSSLRLWSELRPEYVKIDRHFIDGIHRDPLKREFVGSILQIARASKAQVIAEGIELAEELAVLVEMGVDLVQGYLLGRPQEMGVRDSGLLPALTQVPLAEQPTVRLNATIGQLLELFGRYQHLEALEVVDADGRGCGLIHRDALPVPASSRVNPLLRGPVPNHRSGVGAGLPANTVAATTVTDGWKLASRPCPFAQGHHL</sequence>
<dbReference type="SUPFAM" id="SSF141868">
    <property type="entry name" value="EAL domain-like"/>
    <property type="match status" value="1"/>
</dbReference>
<dbReference type="Pfam" id="PF00563">
    <property type="entry name" value="EAL"/>
    <property type="match status" value="1"/>
</dbReference>
<evidence type="ECO:0000259" key="1">
    <source>
        <dbReference type="PROSITE" id="PS50883"/>
    </source>
</evidence>
<dbReference type="SMART" id="SM00052">
    <property type="entry name" value="EAL"/>
    <property type="match status" value="1"/>
</dbReference>
<dbReference type="PANTHER" id="PTHR33121:SF76">
    <property type="entry name" value="SIGNALING PROTEIN"/>
    <property type="match status" value="1"/>
</dbReference>
<accession>A0A7D6A8D6</accession>
<dbReference type="CDD" id="cd01948">
    <property type="entry name" value="EAL"/>
    <property type="match status" value="1"/>
</dbReference>
<evidence type="ECO:0000313" key="3">
    <source>
        <dbReference type="Proteomes" id="UP000510934"/>
    </source>
</evidence>
<dbReference type="AlphaFoldDB" id="A0A7D6A8D6"/>
<proteinExistence type="predicted"/>
<dbReference type="Proteomes" id="UP000510934">
    <property type="component" value="Chromosome"/>
</dbReference>
<feature type="domain" description="EAL" evidence="1">
    <location>
        <begin position="3"/>
        <end position="253"/>
    </location>
</feature>
<evidence type="ECO:0000313" key="2">
    <source>
        <dbReference type="EMBL" id="QLJ15544.1"/>
    </source>
</evidence>
<dbReference type="GO" id="GO:0071111">
    <property type="term" value="F:cyclic-guanylate-specific phosphodiesterase activity"/>
    <property type="evidence" value="ECO:0007669"/>
    <property type="project" value="InterPro"/>
</dbReference>
<reference evidence="2 3" key="1">
    <citation type="journal article" date="2009" name="Mikrobiologiia">
        <title>[Phenanthren biodegradation and interaction of Pseudomonas putida BS3701 and Burkholderia sp.BS3702 in plant rhizosphere].</title>
        <authorList>
            <person name="Ovchinnikova A.A."/>
            <person name="Vetrova A.A."/>
            <person name="Filonov A.E."/>
            <person name="Boronin A.M."/>
        </authorList>
    </citation>
    <scope>NUCLEOTIDE SEQUENCE [LARGE SCALE GENOMIC DNA]</scope>
    <source>
        <strain evidence="2 3">BS3701</strain>
    </source>
</reference>